<keyword evidence="2" id="KW-1185">Reference proteome</keyword>
<dbReference type="OrthoDB" id="441812at2759"/>
<comment type="caution">
    <text evidence="1">The sequence shown here is derived from an EMBL/GenBank/DDBJ whole genome shotgun (WGS) entry which is preliminary data.</text>
</comment>
<organism evidence="1 2">
    <name type="scientific">Boletus reticuloceps</name>
    <dbReference type="NCBI Taxonomy" id="495285"/>
    <lineage>
        <taxon>Eukaryota</taxon>
        <taxon>Fungi</taxon>
        <taxon>Dikarya</taxon>
        <taxon>Basidiomycota</taxon>
        <taxon>Agaricomycotina</taxon>
        <taxon>Agaricomycetes</taxon>
        <taxon>Agaricomycetidae</taxon>
        <taxon>Boletales</taxon>
        <taxon>Boletineae</taxon>
        <taxon>Boletaceae</taxon>
        <taxon>Boletoideae</taxon>
        <taxon>Boletus</taxon>
    </lineage>
</organism>
<accession>A0A8I2Z2B5</accession>
<reference evidence="1" key="1">
    <citation type="submission" date="2021-03" db="EMBL/GenBank/DDBJ databases">
        <title>Evolutionary innovations through gain and loss of genes in the ectomycorrhizal Boletales.</title>
        <authorList>
            <person name="Wu G."/>
            <person name="Miyauchi S."/>
            <person name="Morin E."/>
            <person name="Yang Z.-L."/>
            <person name="Xu J."/>
            <person name="Martin F.M."/>
        </authorList>
    </citation>
    <scope>NUCLEOTIDE SEQUENCE</scope>
    <source>
        <strain evidence="1">BR01</strain>
    </source>
</reference>
<dbReference type="EMBL" id="JAGFBS010000001">
    <property type="protein sequence ID" value="KAG6381538.1"/>
    <property type="molecule type" value="Genomic_DNA"/>
</dbReference>
<gene>
    <name evidence="1" type="ORF">JVT61DRAFT_127</name>
</gene>
<evidence type="ECO:0000313" key="1">
    <source>
        <dbReference type="EMBL" id="KAG6381538.1"/>
    </source>
</evidence>
<proteinExistence type="predicted"/>
<name>A0A8I2Z2B5_9AGAM</name>
<protein>
    <submittedName>
        <fullName evidence="1">Uncharacterized protein</fullName>
    </submittedName>
</protein>
<sequence>MNPGFSLSADYLWPRNDGTLTHFLMDLICQSLLGPRSRWFTYLQSLPRETVDIAVFWGVGDAIETRTCTGSSRGCLDTDDTSSAIRTCQHQLILPNCPWCVWLDDNQNAQEWLQVTEIEREHLGLMVSTMCPCLVRSAVSFSKLYFFRVPICFHLAFIC</sequence>
<dbReference type="AlphaFoldDB" id="A0A8I2Z2B5"/>
<dbReference type="Proteomes" id="UP000683000">
    <property type="component" value="Unassembled WGS sequence"/>
</dbReference>
<evidence type="ECO:0000313" key="2">
    <source>
        <dbReference type="Proteomes" id="UP000683000"/>
    </source>
</evidence>